<evidence type="ECO:0000313" key="2">
    <source>
        <dbReference type="EMBL" id="MEE2057816.1"/>
    </source>
</evidence>
<evidence type="ECO:0000256" key="1">
    <source>
        <dbReference type="SAM" id="Phobius"/>
    </source>
</evidence>
<accession>A0ABU7L8E8</accession>
<dbReference type="RefSeq" id="WP_330133038.1">
    <property type="nucleotide sequence ID" value="NZ_JAUTXY010000003.1"/>
</dbReference>
<comment type="caution">
    <text evidence="2">The sequence shown here is derived from an EMBL/GenBank/DDBJ whole genome shotgun (WGS) entry which is preliminary data.</text>
</comment>
<sequence length="169" mass="19226">MSGYQVHAYATHPAPAPFAASPAPEFVVDRRPWWRRHPILTTLGVLWLVGFAQEEPAVAAVMLAVLLAAVAAGSRRRSRDERRREEAAIVARADAQHQAYLDGDPRGIYGFPTEPATLPQPIPYYRPAAQQPWIAPNAQQPRAQHHQYAQHMQQWHTHTHHGHYRRYHC</sequence>
<gene>
    <name evidence="2" type="ORF">Q7514_09805</name>
</gene>
<evidence type="ECO:0000313" key="3">
    <source>
        <dbReference type="Proteomes" id="UP001336020"/>
    </source>
</evidence>
<dbReference type="Proteomes" id="UP001336020">
    <property type="component" value="Unassembled WGS sequence"/>
</dbReference>
<keyword evidence="1" id="KW-1133">Transmembrane helix</keyword>
<protein>
    <submittedName>
        <fullName evidence="2">Uncharacterized protein</fullName>
    </submittedName>
</protein>
<keyword evidence="1" id="KW-0472">Membrane</keyword>
<dbReference type="EMBL" id="JAUTXY010000003">
    <property type="protein sequence ID" value="MEE2057816.1"/>
    <property type="molecule type" value="Genomic_DNA"/>
</dbReference>
<feature type="transmembrane region" description="Helical" evidence="1">
    <location>
        <begin position="57"/>
        <end position="74"/>
    </location>
</feature>
<proteinExistence type="predicted"/>
<reference evidence="2 3" key="1">
    <citation type="submission" date="2023-07" db="EMBL/GenBank/DDBJ databases">
        <authorList>
            <person name="Girao M."/>
            <person name="Carvalho M.F."/>
        </authorList>
    </citation>
    <scope>NUCLEOTIDE SEQUENCE [LARGE SCALE GENOMIC DNA]</scope>
    <source>
        <strain evidence="2 3">YIM65754</strain>
    </source>
</reference>
<keyword evidence="1" id="KW-0812">Transmembrane</keyword>
<name>A0ABU7L8E8_9NOCA</name>
<organism evidence="2 3">
    <name type="scientific">Rhodococcus artemisiae</name>
    <dbReference type="NCBI Taxonomy" id="714159"/>
    <lineage>
        <taxon>Bacteria</taxon>
        <taxon>Bacillati</taxon>
        <taxon>Actinomycetota</taxon>
        <taxon>Actinomycetes</taxon>
        <taxon>Mycobacteriales</taxon>
        <taxon>Nocardiaceae</taxon>
        <taxon>Rhodococcus</taxon>
    </lineage>
</organism>
<keyword evidence="3" id="KW-1185">Reference proteome</keyword>